<comment type="caution">
    <text evidence="2">The sequence shown here is derived from an EMBL/GenBank/DDBJ whole genome shotgun (WGS) entry which is preliminary data.</text>
</comment>
<keyword evidence="3" id="KW-1185">Reference proteome</keyword>
<evidence type="ECO:0000313" key="2">
    <source>
        <dbReference type="EMBL" id="RXR34846.1"/>
    </source>
</evidence>
<evidence type="ECO:0000256" key="1">
    <source>
        <dbReference type="SAM" id="MobiDB-lite"/>
    </source>
</evidence>
<feature type="compositionally biased region" description="Polar residues" evidence="1">
    <location>
        <begin position="8"/>
        <end position="21"/>
    </location>
</feature>
<dbReference type="AlphaFoldDB" id="A0A4V1N591"/>
<dbReference type="EMBL" id="SBKQ01000002">
    <property type="protein sequence ID" value="RXR34846.1"/>
    <property type="molecule type" value="Genomic_DNA"/>
</dbReference>
<reference evidence="3" key="1">
    <citation type="submission" date="2019-01" db="EMBL/GenBank/DDBJ databases">
        <title>Cytophagaceae bacterium strain CAR-16.</title>
        <authorList>
            <person name="Chen W.-M."/>
        </authorList>
    </citation>
    <scope>NUCLEOTIDE SEQUENCE [LARGE SCALE GENOMIC DNA]</scope>
    <source>
        <strain evidence="3">ICH-30</strain>
    </source>
</reference>
<dbReference type="OrthoDB" id="1521937at2"/>
<evidence type="ECO:0000313" key="3">
    <source>
        <dbReference type="Proteomes" id="UP000289734"/>
    </source>
</evidence>
<feature type="region of interest" description="Disordered" evidence="1">
    <location>
        <begin position="1"/>
        <end position="22"/>
    </location>
</feature>
<gene>
    <name evidence="2" type="ORF">EQG68_02755</name>
</gene>
<protein>
    <submittedName>
        <fullName evidence="2">Uncharacterized protein</fullName>
    </submittedName>
</protein>
<name>A0A4V1N591_9FLAO</name>
<organism evidence="2 3">
    <name type="scientific">Flavobacterium piscinae</name>
    <dbReference type="NCBI Taxonomy" id="2506424"/>
    <lineage>
        <taxon>Bacteria</taxon>
        <taxon>Pseudomonadati</taxon>
        <taxon>Bacteroidota</taxon>
        <taxon>Flavobacteriia</taxon>
        <taxon>Flavobacteriales</taxon>
        <taxon>Flavobacteriaceae</taxon>
        <taxon>Flavobacterium</taxon>
    </lineage>
</organism>
<proteinExistence type="predicted"/>
<dbReference type="RefSeq" id="WP_129463253.1">
    <property type="nucleotide sequence ID" value="NZ_SBKQ01000002.1"/>
</dbReference>
<sequence>MSLDDTFPENSEFPTIPSFQDSPFGDESIFNKKFDDNQLVEKYLRDILSLMQKNGISQFYYTHLPVNNANTGILFYGKIQQGRLIVSIVPTRLSINNEKFVYEVLEDKTDFKITTHSKGNLLLKGENTKWKLISTGNNFESLPFETNNYLERISSNNLTLNYQELMQIYEEMMAKREHLAIGNKENRIKELSKVIQKQLENPFYQTVKLCVYIKQVDAQGNVIGENLLKTDYKTKECEVRLNITIKPGEKIEIKHVVHPNFLKEYEDKWKKEARARGLDVDISQMRKESNEEFEKKETEYNFYQKFIQQSKALFNDKIGGYVEAIQATQKVAKNVWAEGTVYKSNWHSKDDDHKNWPEYMQFEPIVGGVTDGAIDEIIGIKMAITTVYDIATDEEKRNAFSQVFTAQGMEQMYAGLKQEAEEIYKDTERSEHFVGKTTVAVGSMFLGGIGLFTKAGKLGEVLDSVSGFIKRITNPKVVKVYEDIRNFFLKKPKDGGIEVNDYLKKLDDDALNELGEELAEDVGMLDNLKKAPKNFILGKNLEKNVERLIQSNDSNFLSKIAEKAGITIEEIANYIPLQQVQINLPTGGFTIADNVWIKTVKVGDEIRYDVIVNEVKLSKATDFTKRQNEFIEAIGKQDSKFKLRNTKFTEEYDLPQGTELNIKTYIKTYSKDSNDLTNNLDFEKIK</sequence>
<accession>A0A4V1N591</accession>
<dbReference type="Proteomes" id="UP000289734">
    <property type="component" value="Unassembled WGS sequence"/>
</dbReference>